<gene>
    <name evidence="2" type="ORF">BGZ80_010600</name>
</gene>
<feature type="chain" id="PRO_5040364180" evidence="1">
    <location>
        <begin position="22"/>
        <end position="77"/>
    </location>
</feature>
<comment type="caution">
    <text evidence="2">The sequence shown here is derived from an EMBL/GenBank/DDBJ whole genome shotgun (WGS) entry which is preliminary data.</text>
</comment>
<dbReference type="EMBL" id="JAAAID010000754">
    <property type="protein sequence ID" value="KAG0014182.1"/>
    <property type="molecule type" value="Genomic_DNA"/>
</dbReference>
<dbReference type="Proteomes" id="UP000703661">
    <property type="component" value="Unassembled WGS sequence"/>
</dbReference>
<name>A0A9P6SZW4_9FUNG</name>
<dbReference type="AlphaFoldDB" id="A0A9P6SZW4"/>
<accession>A0A9P6SZW4</accession>
<proteinExistence type="predicted"/>
<evidence type="ECO:0000256" key="1">
    <source>
        <dbReference type="SAM" id="SignalP"/>
    </source>
</evidence>
<sequence length="77" mass="8138">MKFSVTLAVIALSTAIAFTQAAPTKTEPLAAVNEIEAQAVAAAASPSPTRVCTGGPIHDKRGYDKRGYECPIEDQKY</sequence>
<organism evidence="2 3">
    <name type="scientific">Entomortierella chlamydospora</name>
    <dbReference type="NCBI Taxonomy" id="101097"/>
    <lineage>
        <taxon>Eukaryota</taxon>
        <taxon>Fungi</taxon>
        <taxon>Fungi incertae sedis</taxon>
        <taxon>Mucoromycota</taxon>
        <taxon>Mortierellomycotina</taxon>
        <taxon>Mortierellomycetes</taxon>
        <taxon>Mortierellales</taxon>
        <taxon>Mortierellaceae</taxon>
        <taxon>Entomortierella</taxon>
    </lineage>
</organism>
<protein>
    <submittedName>
        <fullName evidence="2">Uncharacterized protein</fullName>
    </submittedName>
</protein>
<evidence type="ECO:0000313" key="2">
    <source>
        <dbReference type="EMBL" id="KAG0014182.1"/>
    </source>
</evidence>
<feature type="signal peptide" evidence="1">
    <location>
        <begin position="1"/>
        <end position="21"/>
    </location>
</feature>
<dbReference type="OrthoDB" id="2447335at2759"/>
<keyword evidence="3" id="KW-1185">Reference proteome</keyword>
<keyword evidence="1" id="KW-0732">Signal</keyword>
<reference evidence="2" key="1">
    <citation type="journal article" date="2020" name="Fungal Divers.">
        <title>Resolving the Mortierellaceae phylogeny through synthesis of multi-gene phylogenetics and phylogenomics.</title>
        <authorList>
            <person name="Vandepol N."/>
            <person name="Liber J."/>
            <person name="Desiro A."/>
            <person name="Na H."/>
            <person name="Kennedy M."/>
            <person name="Barry K."/>
            <person name="Grigoriev I.V."/>
            <person name="Miller A.N."/>
            <person name="O'Donnell K."/>
            <person name="Stajich J.E."/>
            <person name="Bonito G."/>
        </authorList>
    </citation>
    <scope>NUCLEOTIDE SEQUENCE</scope>
    <source>
        <strain evidence="2">NRRL 2769</strain>
    </source>
</reference>
<evidence type="ECO:0000313" key="3">
    <source>
        <dbReference type="Proteomes" id="UP000703661"/>
    </source>
</evidence>